<proteinExistence type="predicted"/>
<dbReference type="Proteomes" id="UP001446871">
    <property type="component" value="Unassembled WGS sequence"/>
</dbReference>
<comment type="caution">
    <text evidence="1">The sequence shown here is derived from an EMBL/GenBank/DDBJ whole genome shotgun (WGS) entry which is preliminary data.</text>
</comment>
<dbReference type="Pfam" id="PF12796">
    <property type="entry name" value="Ank_2"/>
    <property type="match status" value="1"/>
</dbReference>
<organism evidence="1 2">
    <name type="scientific">Apiospora saccharicola</name>
    <dbReference type="NCBI Taxonomy" id="335842"/>
    <lineage>
        <taxon>Eukaryota</taxon>
        <taxon>Fungi</taxon>
        <taxon>Dikarya</taxon>
        <taxon>Ascomycota</taxon>
        <taxon>Pezizomycotina</taxon>
        <taxon>Sordariomycetes</taxon>
        <taxon>Xylariomycetidae</taxon>
        <taxon>Amphisphaeriales</taxon>
        <taxon>Apiosporaceae</taxon>
        <taxon>Apiospora</taxon>
    </lineage>
</organism>
<dbReference type="SUPFAM" id="SSF48403">
    <property type="entry name" value="Ankyrin repeat"/>
    <property type="match status" value="1"/>
</dbReference>
<name>A0ABR1W4Z2_9PEZI</name>
<dbReference type="InterPro" id="IPR002110">
    <property type="entry name" value="Ankyrin_rpt"/>
</dbReference>
<evidence type="ECO:0008006" key="3">
    <source>
        <dbReference type="Google" id="ProtNLM"/>
    </source>
</evidence>
<dbReference type="InterPro" id="IPR036770">
    <property type="entry name" value="Ankyrin_rpt-contain_sf"/>
</dbReference>
<protein>
    <recommendedName>
        <fullName evidence="3">Ankyrin repeat protein</fullName>
    </recommendedName>
</protein>
<dbReference type="Gene3D" id="1.25.40.20">
    <property type="entry name" value="Ankyrin repeat-containing domain"/>
    <property type="match status" value="1"/>
</dbReference>
<keyword evidence="2" id="KW-1185">Reference proteome</keyword>
<accession>A0ABR1W4Z2</accession>
<reference evidence="1 2" key="1">
    <citation type="submission" date="2023-01" db="EMBL/GenBank/DDBJ databases">
        <title>Analysis of 21 Apiospora genomes using comparative genomics revels a genus with tremendous synthesis potential of carbohydrate active enzymes and secondary metabolites.</title>
        <authorList>
            <person name="Sorensen T."/>
        </authorList>
    </citation>
    <scope>NUCLEOTIDE SEQUENCE [LARGE SCALE GENOMIC DNA]</scope>
    <source>
        <strain evidence="1 2">CBS 83171</strain>
    </source>
</reference>
<evidence type="ECO:0000313" key="2">
    <source>
        <dbReference type="Proteomes" id="UP001446871"/>
    </source>
</evidence>
<evidence type="ECO:0000313" key="1">
    <source>
        <dbReference type="EMBL" id="KAK8078540.1"/>
    </source>
</evidence>
<gene>
    <name evidence="1" type="ORF">PG996_004710</name>
</gene>
<sequence>MIKVALAAARTKNLEMMKLAVKKVSEEGTRSFGEWVLPAVTSATVLNRAAAHGSVKTFRLLLQSGASMRHPGVLALHTAAASHEEDRISVMEYLLDELGVDLEGLDGTDSESTPVNRHDIYGKPLHYAIGNSQWVTVNWLVRCGADLATKN</sequence>
<dbReference type="EMBL" id="JAQQWM010000002">
    <property type="protein sequence ID" value="KAK8078540.1"/>
    <property type="molecule type" value="Genomic_DNA"/>
</dbReference>